<accession>A0ABW4N1L9</accession>
<dbReference type="RefSeq" id="WP_377283002.1">
    <property type="nucleotide sequence ID" value="NZ_JBHRSI010000008.1"/>
</dbReference>
<reference evidence="2" key="1">
    <citation type="journal article" date="2019" name="Int. J. Syst. Evol. Microbiol.">
        <title>The Global Catalogue of Microorganisms (GCM) 10K type strain sequencing project: providing services to taxonomists for standard genome sequencing and annotation.</title>
        <authorList>
            <consortium name="The Broad Institute Genomics Platform"/>
            <consortium name="The Broad Institute Genome Sequencing Center for Infectious Disease"/>
            <person name="Wu L."/>
            <person name="Ma J."/>
        </authorList>
    </citation>
    <scope>NUCLEOTIDE SEQUENCE [LARGE SCALE GENOMIC DNA]</scope>
    <source>
        <strain evidence="2">DFY28</strain>
    </source>
</reference>
<organism evidence="1 2">
    <name type="scientific">Phenylobacterium terrae</name>
    <dbReference type="NCBI Taxonomy" id="2665495"/>
    <lineage>
        <taxon>Bacteria</taxon>
        <taxon>Pseudomonadati</taxon>
        <taxon>Pseudomonadota</taxon>
        <taxon>Alphaproteobacteria</taxon>
        <taxon>Caulobacterales</taxon>
        <taxon>Caulobacteraceae</taxon>
        <taxon>Phenylobacterium</taxon>
    </lineage>
</organism>
<dbReference type="EMBL" id="JBHUEY010000001">
    <property type="protein sequence ID" value="MFD1783806.1"/>
    <property type="molecule type" value="Genomic_DNA"/>
</dbReference>
<dbReference type="PANTHER" id="PTHR42905:SF16">
    <property type="entry name" value="CARBOXYPHOSPHONOENOLPYRUVATE PHOSPHONOMUTASE-LIKE PROTEIN (AFU_ORTHOLOGUE AFUA_5G07230)"/>
    <property type="match status" value="1"/>
</dbReference>
<evidence type="ECO:0000313" key="2">
    <source>
        <dbReference type="Proteomes" id="UP001597237"/>
    </source>
</evidence>
<keyword evidence="2" id="KW-1185">Reference proteome</keyword>
<dbReference type="Gene3D" id="6.10.250.2750">
    <property type="match status" value="1"/>
</dbReference>
<name>A0ABW4N1L9_9CAUL</name>
<gene>
    <name evidence="1" type="ORF">ACFSC0_10415</name>
</gene>
<dbReference type="InterPro" id="IPR015813">
    <property type="entry name" value="Pyrv/PenolPyrv_kinase-like_dom"/>
</dbReference>
<keyword evidence="1" id="KW-0456">Lyase</keyword>
<dbReference type="SUPFAM" id="SSF51621">
    <property type="entry name" value="Phosphoenolpyruvate/pyruvate domain"/>
    <property type="match status" value="1"/>
</dbReference>
<sequence length="287" mass="29394">MDISQATKARAFQALHLAQTGFILPNAWDVGTALLLAAAGFPAVATTSAGIAFSLGRPDYQVADPRLAVSRDEMLRRSGEIAAALSAPVSADLEAGYGETPEAVAETVRMAIAAGLAGGNIEDARPGGGLYDEVLAAERIAAAREAGGDRFVLNARTDALQAGAPESLAACIRRANLYRAAGADCLFTPGTTDPAVVRTLVAEIDGPLNVVMGLGEAGGDARELIAAGVKRVTLGGSLARAALGLVRRAAEELRDEGTISYARGQLPQSELNRLFAAARATAEQASA</sequence>
<dbReference type="GO" id="GO:0016829">
    <property type="term" value="F:lyase activity"/>
    <property type="evidence" value="ECO:0007669"/>
    <property type="project" value="UniProtKB-KW"/>
</dbReference>
<dbReference type="Pfam" id="PF13714">
    <property type="entry name" value="PEP_mutase"/>
    <property type="match status" value="1"/>
</dbReference>
<dbReference type="CDD" id="cd00377">
    <property type="entry name" value="ICL_PEPM"/>
    <property type="match status" value="1"/>
</dbReference>
<proteinExistence type="predicted"/>
<dbReference type="PANTHER" id="PTHR42905">
    <property type="entry name" value="PHOSPHOENOLPYRUVATE CARBOXYLASE"/>
    <property type="match status" value="1"/>
</dbReference>
<dbReference type="Gene3D" id="3.20.20.60">
    <property type="entry name" value="Phosphoenolpyruvate-binding domains"/>
    <property type="match status" value="1"/>
</dbReference>
<dbReference type="InterPro" id="IPR039556">
    <property type="entry name" value="ICL/PEPM"/>
</dbReference>
<dbReference type="InterPro" id="IPR040442">
    <property type="entry name" value="Pyrv_kinase-like_dom_sf"/>
</dbReference>
<dbReference type="Proteomes" id="UP001597237">
    <property type="component" value="Unassembled WGS sequence"/>
</dbReference>
<comment type="caution">
    <text evidence="1">The sequence shown here is derived from an EMBL/GenBank/DDBJ whole genome shotgun (WGS) entry which is preliminary data.</text>
</comment>
<protein>
    <submittedName>
        <fullName evidence="1">Isocitrate lyase/phosphoenolpyruvate mutase family protein</fullName>
    </submittedName>
</protein>
<evidence type="ECO:0000313" key="1">
    <source>
        <dbReference type="EMBL" id="MFD1783806.1"/>
    </source>
</evidence>